<accession>A0A655YUN9</accession>
<evidence type="ECO:0000313" key="2">
    <source>
        <dbReference type="Proteomes" id="UP000041770"/>
    </source>
</evidence>
<evidence type="ECO:0000313" key="1">
    <source>
        <dbReference type="EMBL" id="CSC51476.1"/>
    </source>
</evidence>
<protein>
    <submittedName>
        <fullName evidence="1">Uncharacterized protein</fullName>
    </submittedName>
</protein>
<dbReference type="EMBL" id="CWQY01000008">
    <property type="protein sequence ID" value="CSC51476.1"/>
    <property type="molecule type" value="Genomic_DNA"/>
</dbReference>
<reference evidence="1 2" key="1">
    <citation type="submission" date="2015-07" db="EMBL/GenBank/DDBJ databases">
        <authorList>
            <consortium name="Pathogen Informatics"/>
        </authorList>
    </citation>
    <scope>NUCLEOTIDE SEQUENCE [LARGE SCALE GENOMIC DNA]</scope>
    <source>
        <strain evidence="1 2">A316</strain>
    </source>
</reference>
<name>A0A655YUN9_VIBCL</name>
<gene>
    <name evidence="1" type="ORF">ERS013200_01572</name>
</gene>
<sequence length="45" mass="5243">MVNHTDPDRTGQIKANMLPDKRHFTERMDNTLRHQHCITLGAITQ</sequence>
<dbReference type="AlphaFoldDB" id="A0A655YUN9"/>
<proteinExistence type="predicted"/>
<organism evidence="1 2">
    <name type="scientific">Vibrio cholerae</name>
    <dbReference type="NCBI Taxonomy" id="666"/>
    <lineage>
        <taxon>Bacteria</taxon>
        <taxon>Pseudomonadati</taxon>
        <taxon>Pseudomonadota</taxon>
        <taxon>Gammaproteobacteria</taxon>
        <taxon>Vibrionales</taxon>
        <taxon>Vibrionaceae</taxon>
        <taxon>Vibrio</taxon>
    </lineage>
</organism>
<dbReference type="Proteomes" id="UP000041770">
    <property type="component" value="Unassembled WGS sequence"/>
</dbReference>